<proteinExistence type="predicted"/>
<dbReference type="SMART" id="SM00448">
    <property type="entry name" value="REC"/>
    <property type="match status" value="1"/>
</dbReference>
<name>A0A644WGQ3_9ZZZZ</name>
<feature type="domain" description="Response regulatory" evidence="1">
    <location>
        <begin position="5"/>
        <end position="121"/>
    </location>
</feature>
<organism evidence="2">
    <name type="scientific">bioreactor metagenome</name>
    <dbReference type="NCBI Taxonomy" id="1076179"/>
    <lineage>
        <taxon>unclassified sequences</taxon>
        <taxon>metagenomes</taxon>
        <taxon>ecological metagenomes</taxon>
    </lineage>
</organism>
<sequence length="141" mass="15557">MKQKTFVIIDDHPLYRSGISALVREGLGLECIGEAGSLQEGRQLLDTIDPTLAIVDISLLGESGLTLVNECRLRHPQLKILVVSMHDENLYGERALSSGANGYIMKHESPDVLLDAIKRILHGKIGISENLKQRMADRNLS</sequence>
<dbReference type="Pfam" id="PF00072">
    <property type="entry name" value="Response_reg"/>
    <property type="match status" value="1"/>
</dbReference>
<dbReference type="PANTHER" id="PTHR45566">
    <property type="entry name" value="HTH-TYPE TRANSCRIPTIONAL REGULATOR YHJB-RELATED"/>
    <property type="match status" value="1"/>
</dbReference>
<dbReference type="AlphaFoldDB" id="A0A644WGQ3"/>
<dbReference type="InterPro" id="IPR011006">
    <property type="entry name" value="CheY-like_superfamily"/>
</dbReference>
<evidence type="ECO:0000313" key="2">
    <source>
        <dbReference type="EMBL" id="MPM03065.1"/>
    </source>
</evidence>
<dbReference type="InterPro" id="IPR001789">
    <property type="entry name" value="Sig_transdc_resp-reg_receiver"/>
</dbReference>
<dbReference type="EMBL" id="VSSQ01000921">
    <property type="protein sequence ID" value="MPM03065.1"/>
    <property type="molecule type" value="Genomic_DNA"/>
</dbReference>
<dbReference type="PROSITE" id="PS50110">
    <property type="entry name" value="RESPONSE_REGULATORY"/>
    <property type="match status" value="1"/>
</dbReference>
<dbReference type="PANTHER" id="PTHR45566:SF1">
    <property type="entry name" value="HTH-TYPE TRANSCRIPTIONAL REGULATOR YHJB-RELATED"/>
    <property type="match status" value="1"/>
</dbReference>
<protein>
    <submittedName>
        <fullName evidence="2">Transcriptional activator protein ExaE</fullName>
    </submittedName>
</protein>
<accession>A0A644WGQ3</accession>
<reference evidence="2" key="1">
    <citation type="submission" date="2019-08" db="EMBL/GenBank/DDBJ databases">
        <authorList>
            <person name="Kucharzyk K."/>
            <person name="Murdoch R.W."/>
            <person name="Higgins S."/>
            <person name="Loffler F."/>
        </authorList>
    </citation>
    <scope>NUCLEOTIDE SEQUENCE</scope>
</reference>
<gene>
    <name evidence="2" type="primary">exaE_1</name>
    <name evidence="2" type="ORF">SDC9_49324</name>
</gene>
<dbReference type="SUPFAM" id="SSF52172">
    <property type="entry name" value="CheY-like"/>
    <property type="match status" value="1"/>
</dbReference>
<evidence type="ECO:0000259" key="1">
    <source>
        <dbReference type="PROSITE" id="PS50110"/>
    </source>
</evidence>
<dbReference type="InterPro" id="IPR051015">
    <property type="entry name" value="EvgA-like"/>
</dbReference>
<comment type="caution">
    <text evidence="2">The sequence shown here is derived from an EMBL/GenBank/DDBJ whole genome shotgun (WGS) entry which is preliminary data.</text>
</comment>
<dbReference type="Gene3D" id="3.40.50.2300">
    <property type="match status" value="1"/>
</dbReference>
<dbReference type="CDD" id="cd17535">
    <property type="entry name" value="REC_NarL-like"/>
    <property type="match status" value="1"/>
</dbReference>
<dbReference type="InterPro" id="IPR058245">
    <property type="entry name" value="NreC/VraR/RcsB-like_REC"/>
</dbReference>
<dbReference type="GO" id="GO:0000160">
    <property type="term" value="P:phosphorelay signal transduction system"/>
    <property type="evidence" value="ECO:0007669"/>
    <property type="project" value="InterPro"/>
</dbReference>